<evidence type="ECO:0000313" key="1">
    <source>
        <dbReference type="EMBL" id="MBD6616343.1"/>
    </source>
</evidence>
<reference evidence="1" key="1">
    <citation type="submission" date="2019-07" db="EMBL/GenBank/DDBJ databases">
        <title>Toxilogical consequences of a new and cryptic species of cyanobacteria (Komarekiella delphini-convector) recovered from the epidermis of a bottlenose dolphin and 1500 ft. in the air.</title>
        <authorList>
            <person name="Brown A.O."/>
            <person name="Dvorak P."/>
            <person name="Villanueva C.D."/>
            <person name="Foss A.J."/>
            <person name="Garvey A.D."/>
            <person name="Gibson Q.A."/>
            <person name="Johansen J.R."/>
            <person name="Casamatta D.A."/>
        </authorList>
    </citation>
    <scope>NUCLEOTIDE SEQUENCE</scope>
    <source>
        <strain evidence="1">SJRDD-AB1</strain>
    </source>
</reference>
<proteinExistence type="predicted"/>
<comment type="caution">
    <text evidence="1">The sequence shown here is derived from an EMBL/GenBank/DDBJ whole genome shotgun (WGS) entry which is preliminary data.</text>
</comment>
<dbReference type="Proteomes" id="UP001165986">
    <property type="component" value="Unassembled WGS sequence"/>
</dbReference>
<evidence type="ECO:0000313" key="2">
    <source>
        <dbReference type="Proteomes" id="UP001165986"/>
    </source>
</evidence>
<dbReference type="EMBL" id="VJXY01000009">
    <property type="protein sequence ID" value="MBD6616343.1"/>
    <property type="molecule type" value="Genomic_DNA"/>
</dbReference>
<accession>A0AA40SW39</accession>
<gene>
    <name evidence="1" type="ORF">FNW02_10955</name>
</gene>
<organism evidence="1 2">
    <name type="scientific">Komarekiella delphini-convector SJRDD-AB1</name>
    <dbReference type="NCBI Taxonomy" id="2593771"/>
    <lineage>
        <taxon>Bacteria</taxon>
        <taxon>Bacillati</taxon>
        <taxon>Cyanobacteriota</taxon>
        <taxon>Cyanophyceae</taxon>
        <taxon>Nostocales</taxon>
        <taxon>Nostocaceae</taxon>
        <taxon>Komarekiella</taxon>
        <taxon>Komarekiella delphini-convector</taxon>
    </lineage>
</organism>
<name>A0AA40SW39_9NOST</name>
<dbReference type="AlphaFoldDB" id="A0AA40SW39"/>
<keyword evidence="2" id="KW-1185">Reference proteome</keyword>
<protein>
    <submittedName>
        <fullName evidence="1">Uncharacterized protein</fullName>
    </submittedName>
</protein>
<dbReference type="RefSeq" id="WP_191757575.1">
    <property type="nucleotide sequence ID" value="NZ_VJXY01000009.1"/>
</dbReference>
<sequence length="75" mass="8451">MWEATTVEKVEPIGRKLSGIGILRIQASKLGKYNDSLWRHNEGRVLSIKAVLLQCLPLQFTSWVVKKLSLDGSRS</sequence>